<comment type="caution">
    <text evidence="8">The sequence shown here is derived from an EMBL/GenBank/DDBJ whole genome shotgun (WGS) entry which is preliminary data.</text>
</comment>
<dbReference type="PANTHER" id="PTHR20854">
    <property type="entry name" value="INOSITOL MONOPHOSPHATASE"/>
    <property type="match status" value="1"/>
</dbReference>
<dbReference type="PROSITE" id="PS00629">
    <property type="entry name" value="IMP_1"/>
    <property type="match status" value="1"/>
</dbReference>
<dbReference type="RefSeq" id="WP_247244745.1">
    <property type="nucleotide sequence ID" value="NZ_JALJRA010000011.1"/>
</dbReference>
<evidence type="ECO:0000256" key="4">
    <source>
        <dbReference type="ARBA" id="ARBA00022723"/>
    </source>
</evidence>
<sequence>MTSFDFASLEARAEAAIALARRVGRDVAAFRAEALPQTLAVENKGVQDFVTVADKRAEEAIRTALMQTFPQDAFMGEESGGQVGRGGTWVVDPIDGTTNFIRGFRHWGVSIAFVAAGEIQIGVIYDAAQDKVFHAIRGNGAFKDGQPISASHVTDPSRAIAILGHSRRTKFEDYLAVTSTLYECGVDYRRMGAAAIGLARVAEGVSDVYFERHLSPWDMLAGILIAREAGARIATAPLAEMIGGGGPVVACAPGLVQALSFLFDAAGCR</sequence>
<evidence type="ECO:0000313" key="9">
    <source>
        <dbReference type="Proteomes" id="UP001549031"/>
    </source>
</evidence>
<evidence type="ECO:0000313" key="8">
    <source>
        <dbReference type="EMBL" id="MET3586913.1"/>
    </source>
</evidence>
<keyword evidence="4 7" id="KW-0479">Metal-binding</keyword>
<proteinExistence type="inferred from homology"/>
<dbReference type="EMBL" id="JBEPLJ010000011">
    <property type="protein sequence ID" value="MET3586913.1"/>
    <property type="molecule type" value="Genomic_DNA"/>
</dbReference>
<keyword evidence="9" id="KW-1185">Reference proteome</keyword>
<dbReference type="Gene3D" id="3.30.540.10">
    <property type="entry name" value="Fructose-1,6-Bisphosphatase, subunit A, domain 1"/>
    <property type="match status" value="1"/>
</dbReference>
<dbReference type="EC" id="3.1.3.25" evidence="7"/>
<protein>
    <recommendedName>
        <fullName evidence="7">Inositol-1-monophosphatase</fullName>
        <ecNumber evidence="7">3.1.3.25</ecNumber>
    </recommendedName>
</protein>
<comment type="cofactor">
    <cofactor evidence="2 7">
        <name>Mg(2+)</name>
        <dbReference type="ChEBI" id="CHEBI:18420"/>
    </cofactor>
</comment>
<evidence type="ECO:0000256" key="1">
    <source>
        <dbReference type="ARBA" id="ARBA00001033"/>
    </source>
</evidence>
<organism evidence="8 9">
    <name type="scientific">Pseudorhizobium tarimense</name>
    <dbReference type="NCBI Taxonomy" id="1079109"/>
    <lineage>
        <taxon>Bacteria</taxon>
        <taxon>Pseudomonadati</taxon>
        <taxon>Pseudomonadota</taxon>
        <taxon>Alphaproteobacteria</taxon>
        <taxon>Hyphomicrobiales</taxon>
        <taxon>Rhizobiaceae</taxon>
        <taxon>Rhizobium/Agrobacterium group</taxon>
        <taxon>Pseudorhizobium</taxon>
    </lineage>
</organism>
<dbReference type="InterPro" id="IPR033942">
    <property type="entry name" value="IMPase"/>
</dbReference>
<evidence type="ECO:0000256" key="7">
    <source>
        <dbReference type="RuleBase" id="RU364068"/>
    </source>
</evidence>
<evidence type="ECO:0000256" key="3">
    <source>
        <dbReference type="ARBA" id="ARBA00009759"/>
    </source>
</evidence>
<comment type="similarity">
    <text evidence="3 7">Belongs to the inositol monophosphatase superfamily.</text>
</comment>
<dbReference type="PRINTS" id="PR00377">
    <property type="entry name" value="IMPHPHTASES"/>
</dbReference>
<accession>A0ABV2H8Q1</accession>
<evidence type="ECO:0000256" key="2">
    <source>
        <dbReference type="ARBA" id="ARBA00001946"/>
    </source>
</evidence>
<dbReference type="InterPro" id="IPR020583">
    <property type="entry name" value="Inositol_monoP_metal-BS"/>
</dbReference>
<dbReference type="GO" id="GO:0052834">
    <property type="term" value="F:inositol monophosphate phosphatase activity"/>
    <property type="evidence" value="ECO:0007669"/>
    <property type="project" value="UniProtKB-EC"/>
</dbReference>
<dbReference type="PANTHER" id="PTHR20854:SF4">
    <property type="entry name" value="INOSITOL-1-MONOPHOSPHATASE-RELATED"/>
    <property type="match status" value="1"/>
</dbReference>
<evidence type="ECO:0000256" key="6">
    <source>
        <dbReference type="ARBA" id="ARBA00022842"/>
    </source>
</evidence>
<dbReference type="SUPFAM" id="SSF56655">
    <property type="entry name" value="Carbohydrate phosphatase"/>
    <property type="match status" value="1"/>
</dbReference>
<reference evidence="8 9" key="1">
    <citation type="submission" date="2024-06" db="EMBL/GenBank/DDBJ databases">
        <title>Genomic Encyclopedia of Type Strains, Phase IV (KMG-IV): sequencing the most valuable type-strain genomes for metagenomic binning, comparative biology and taxonomic classification.</title>
        <authorList>
            <person name="Goeker M."/>
        </authorList>
    </citation>
    <scope>NUCLEOTIDE SEQUENCE [LARGE SCALE GENOMIC DNA]</scope>
    <source>
        <strain evidence="8 9">DSM 105042</strain>
    </source>
</reference>
<gene>
    <name evidence="8" type="ORF">ABID21_003035</name>
</gene>
<keyword evidence="5 7" id="KW-0378">Hydrolase</keyword>
<dbReference type="InterPro" id="IPR000760">
    <property type="entry name" value="Inositol_monophosphatase-like"/>
</dbReference>
<dbReference type="Proteomes" id="UP001549031">
    <property type="component" value="Unassembled WGS sequence"/>
</dbReference>
<comment type="catalytic activity">
    <reaction evidence="1 7">
        <text>a myo-inositol phosphate + H2O = myo-inositol + phosphate</text>
        <dbReference type="Rhea" id="RHEA:24056"/>
        <dbReference type="ChEBI" id="CHEBI:15377"/>
        <dbReference type="ChEBI" id="CHEBI:17268"/>
        <dbReference type="ChEBI" id="CHEBI:43474"/>
        <dbReference type="ChEBI" id="CHEBI:84139"/>
        <dbReference type="EC" id="3.1.3.25"/>
    </reaction>
</comment>
<dbReference type="Gene3D" id="3.40.190.80">
    <property type="match status" value="1"/>
</dbReference>
<keyword evidence="6 7" id="KW-0460">Magnesium</keyword>
<dbReference type="Pfam" id="PF00459">
    <property type="entry name" value="Inositol_P"/>
    <property type="match status" value="1"/>
</dbReference>
<name>A0ABV2H8Q1_9HYPH</name>
<dbReference type="CDD" id="cd01639">
    <property type="entry name" value="IMPase"/>
    <property type="match status" value="1"/>
</dbReference>
<evidence type="ECO:0000256" key="5">
    <source>
        <dbReference type="ARBA" id="ARBA00022801"/>
    </source>
</evidence>